<evidence type="ECO:0000259" key="1">
    <source>
        <dbReference type="Pfam" id="PF00248"/>
    </source>
</evidence>
<dbReference type="PANTHER" id="PTHR43312:SF1">
    <property type="entry name" value="NADP-DEPENDENT OXIDOREDUCTASE DOMAIN-CONTAINING PROTEIN"/>
    <property type="match status" value="1"/>
</dbReference>
<feature type="domain" description="NADP-dependent oxidoreductase" evidence="1">
    <location>
        <begin position="12"/>
        <end position="239"/>
    </location>
</feature>
<reference evidence="3" key="1">
    <citation type="journal article" date="2019" name="Int. J. Syst. Evol. Microbiol.">
        <title>The Global Catalogue of Microorganisms (GCM) 10K type strain sequencing project: providing services to taxonomists for standard genome sequencing and annotation.</title>
        <authorList>
            <consortium name="The Broad Institute Genomics Platform"/>
            <consortium name="The Broad Institute Genome Sequencing Center for Infectious Disease"/>
            <person name="Wu L."/>
            <person name="Ma J."/>
        </authorList>
    </citation>
    <scope>NUCLEOTIDE SEQUENCE [LARGE SCALE GENOMIC DNA]</scope>
    <source>
        <strain evidence="3">KACC 12597</strain>
    </source>
</reference>
<accession>A0ABW4YB95</accession>
<dbReference type="Pfam" id="PF00248">
    <property type="entry name" value="Aldo_ket_red"/>
    <property type="match status" value="1"/>
</dbReference>
<name>A0ABW4YB95_9GAMM</name>
<dbReference type="InterPro" id="IPR023210">
    <property type="entry name" value="NADP_OxRdtase_dom"/>
</dbReference>
<dbReference type="Proteomes" id="UP001597337">
    <property type="component" value="Unassembled WGS sequence"/>
</dbReference>
<comment type="caution">
    <text evidence="2">The sequence shown here is derived from an EMBL/GenBank/DDBJ whole genome shotgun (WGS) entry which is preliminary data.</text>
</comment>
<sequence length="285" mass="30697">MSRDIISIDTLPLGLGCSRLGSVNGASGREAKVLLQRAFDLGIRFFDTSNVYGQGDSEKLIGEALGRHNDCVICSKAGKYFPWPRRMLVPLKGVLRGVTRRSQKARRGIASARAKPMPSRWDEPFLLSSIHGSLRRLKRDRIDVFMLHSPPADILALGEALDVLEKAQVAGKIGIIGASVDDVPAAEAALPDPRIRALQLPLLPGNHDFDGVVRRAAENDVAVIAREILGGAATISATTDPAAFVRSRVIEMIRSPEIALPLVGTTRPANLFALAEAAREGMSQQ</sequence>
<dbReference type="RefSeq" id="WP_386027634.1">
    <property type="nucleotide sequence ID" value="NZ_JBHUHX010000040.1"/>
</dbReference>
<dbReference type="SUPFAM" id="SSF51430">
    <property type="entry name" value="NAD(P)-linked oxidoreductase"/>
    <property type="match status" value="1"/>
</dbReference>
<dbReference type="InterPro" id="IPR036812">
    <property type="entry name" value="NAD(P)_OxRdtase_dom_sf"/>
</dbReference>
<keyword evidence="3" id="KW-1185">Reference proteome</keyword>
<dbReference type="InterPro" id="IPR053135">
    <property type="entry name" value="AKR2_Oxidoreductase"/>
</dbReference>
<evidence type="ECO:0000313" key="2">
    <source>
        <dbReference type="EMBL" id="MFD2112990.1"/>
    </source>
</evidence>
<protein>
    <submittedName>
        <fullName evidence="2">Aldo/keto reductase</fullName>
    </submittedName>
</protein>
<dbReference type="EMBL" id="JBHUHX010000040">
    <property type="protein sequence ID" value="MFD2112990.1"/>
    <property type="molecule type" value="Genomic_DNA"/>
</dbReference>
<gene>
    <name evidence="2" type="ORF">ACFSJC_14160</name>
</gene>
<evidence type="ECO:0000313" key="3">
    <source>
        <dbReference type="Proteomes" id="UP001597337"/>
    </source>
</evidence>
<proteinExistence type="predicted"/>
<organism evidence="2 3">
    <name type="scientific">Thiorhodococcus fuscus</name>
    <dbReference type="NCBI Taxonomy" id="527200"/>
    <lineage>
        <taxon>Bacteria</taxon>
        <taxon>Pseudomonadati</taxon>
        <taxon>Pseudomonadota</taxon>
        <taxon>Gammaproteobacteria</taxon>
        <taxon>Chromatiales</taxon>
        <taxon>Chromatiaceae</taxon>
        <taxon>Thiorhodococcus</taxon>
    </lineage>
</organism>
<dbReference type="Gene3D" id="3.20.20.100">
    <property type="entry name" value="NADP-dependent oxidoreductase domain"/>
    <property type="match status" value="1"/>
</dbReference>
<dbReference type="PANTHER" id="PTHR43312">
    <property type="entry name" value="D-THREO-ALDOSE 1-DEHYDROGENASE"/>
    <property type="match status" value="1"/>
</dbReference>